<evidence type="ECO:0000256" key="5">
    <source>
        <dbReference type="ARBA" id="ARBA00022989"/>
    </source>
</evidence>
<organism evidence="9 10">
    <name type="scientific">Levilactobacillus bambusae</name>
    <dbReference type="NCBI Taxonomy" id="2024736"/>
    <lineage>
        <taxon>Bacteria</taxon>
        <taxon>Bacillati</taxon>
        <taxon>Bacillota</taxon>
        <taxon>Bacilli</taxon>
        <taxon>Lactobacillales</taxon>
        <taxon>Lactobacillaceae</taxon>
        <taxon>Levilactobacillus</taxon>
    </lineage>
</organism>
<proteinExistence type="inferred from homology"/>
<dbReference type="PANTHER" id="PTHR23514">
    <property type="entry name" value="BYPASS OF STOP CODON PROTEIN 6"/>
    <property type="match status" value="1"/>
</dbReference>
<dbReference type="SUPFAM" id="SSF103473">
    <property type="entry name" value="MFS general substrate transporter"/>
    <property type="match status" value="1"/>
</dbReference>
<accession>A0A2V1N0Q6</accession>
<feature type="transmembrane region" description="Helical" evidence="7">
    <location>
        <begin position="34"/>
        <end position="55"/>
    </location>
</feature>
<feature type="transmembrane region" description="Helical" evidence="7">
    <location>
        <begin position="125"/>
        <end position="144"/>
    </location>
</feature>
<dbReference type="RefSeq" id="WP_109250275.1">
    <property type="nucleotide sequence ID" value="NZ_QCXQ01000002.1"/>
</dbReference>
<dbReference type="OrthoDB" id="9795150at2"/>
<feature type="transmembrane region" description="Helical" evidence="7">
    <location>
        <begin position="272"/>
        <end position="289"/>
    </location>
</feature>
<feature type="domain" description="Major facilitator superfamily (MFS) profile" evidence="8">
    <location>
        <begin position="5"/>
        <end position="381"/>
    </location>
</feature>
<evidence type="ECO:0000256" key="2">
    <source>
        <dbReference type="ARBA" id="ARBA00008335"/>
    </source>
</evidence>
<keyword evidence="10" id="KW-1185">Reference proteome</keyword>
<dbReference type="GO" id="GO:0005886">
    <property type="term" value="C:plasma membrane"/>
    <property type="evidence" value="ECO:0007669"/>
    <property type="project" value="UniProtKB-SubCell"/>
</dbReference>
<evidence type="ECO:0000256" key="7">
    <source>
        <dbReference type="SAM" id="Phobius"/>
    </source>
</evidence>
<evidence type="ECO:0000313" key="10">
    <source>
        <dbReference type="Proteomes" id="UP000245080"/>
    </source>
</evidence>
<dbReference type="PANTHER" id="PTHR23514:SF3">
    <property type="entry name" value="BYPASS OF STOP CODON PROTEIN 6"/>
    <property type="match status" value="1"/>
</dbReference>
<dbReference type="PROSITE" id="PS50850">
    <property type="entry name" value="MFS"/>
    <property type="match status" value="1"/>
</dbReference>
<reference evidence="9 10" key="1">
    <citation type="journal article" date="2018" name="Int. J. Syst. Evol. Microbiol.">
        <title>Lactobacillus bambusae sp. nov., isolated from a traditional fermented Ma-bamboo shoots of Taiwan.</title>
        <authorList>
            <person name="Wang L.-T."/>
        </authorList>
    </citation>
    <scope>NUCLEOTIDE SEQUENCE [LARGE SCALE GENOMIC DNA]</scope>
    <source>
        <strain evidence="9 10">BS-W1</strain>
    </source>
</reference>
<dbReference type="Pfam" id="PF07690">
    <property type="entry name" value="MFS_1"/>
    <property type="match status" value="1"/>
</dbReference>
<feature type="transmembrane region" description="Helical" evidence="7">
    <location>
        <begin position="67"/>
        <end position="86"/>
    </location>
</feature>
<dbReference type="GO" id="GO:0022857">
    <property type="term" value="F:transmembrane transporter activity"/>
    <property type="evidence" value="ECO:0007669"/>
    <property type="project" value="InterPro"/>
</dbReference>
<evidence type="ECO:0000256" key="3">
    <source>
        <dbReference type="ARBA" id="ARBA00022448"/>
    </source>
</evidence>
<evidence type="ECO:0000259" key="8">
    <source>
        <dbReference type="PROSITE" id="PS50850"/>
    </source>
</evidence>
<dbReference type="InterPro" id="IPR011701">
    <property type="entry name" value="MFS"/>
</dbReference>
<feature type="transmembrane region" description="Helical" evidence="7">
    <location>
        <begin position="92"/>
        <end position="113"/>
    </location>
</feature>
<keyword evidence="5 7" id="KW-1133">Transmembrane helix</keyword>
<name>A0A2V1N0Q6_9LACO</name>
<feature type="transmembrane region" description="Helical" evidence="7">
    <location>
        <begin position="239"/>
        <end position="260"/>
    </location>
</feature>
<comment type="caution">
    <text evidence="9">The sequence shown here is derived from an EMBL/GenBank/DDBJ whole genome shotgun (WGS) entry which is preliminary data.</text>
</comment>
<dbReference type="AlphaFoldDB" id="A0A2V1N0Q6"/>
<gene>
    <name evidence="9" type="ORF">DCM90_05200</name>
</gene>
<keyword evidence="4 7" id="KW-0812">Transmembrane</keyword>
<evidence type="ECO:0000256" key="6">
    <source>
        <dbReference type="ARBA" id="ARBA00023136"/>
    </source>
</evidence>
<dbReference type="InterPro" id="IPR020846">
    <property type="entry name" value="MFS_dom"/>
</dbReference>
<comment type="subcellular location">
    <subcellularLocation>
        <location evidence="1">Cell membrane</location>
        <topology evidence="1">Multi-pass membrane protein</topology>
    </subcellularLocation>
</comment>
<evidence type="ECO:0000313" key="9">
    <source>
        <dbReference type="EMBL" id="PWG00328.1"/>
    </source>
</evidence>
<feature type="transmembrane region" description="Helical" evidence="7">
    <location>
        <begin position="359"/>
        <end position="378"/>
    </location>
</feature>
<evidence type="ECO:0000256" key="1">
    <source>
        <dbReference type="ARBA" id="ARBA00004651"/>
    </source>
</evidence>
<dbReference type="InterPro" id="IPR051788">
    <property type="entry name" value="MFS_Transporter"/>
</dbReference>
<evidence type="ECO:0000256" key="4">
    <source>
        <dbReference type="ARBA" id="ARBA00022692"/>
    </source>
</evidence>
<keyword evidence="6 7" id="KW-0472">Membrane</keyword>
<protein>
    <submittedName>
        <fullName evidence="9">MFS transporter</fullName>
    </submittedName>
</protein>
<dbReference type="Proteomes" id="UP000245080">
    <property type="component" value="Unassembled WGS sequence"/>
</dbReference>
<dbReference type="InterPro" id="IPR036259">
    <property type="entry name" value="MFS_trans_sf"/>
</dbReference>
<feature type="transmembrane region" description="Helical" evidence="7">
    <location>
        <begin position="156"/>
        <end position="179"/>
    </location>
</feature>
<keyword evidence="3" id="KW-0813">Transport</keyword>
<dbReference type="Gene3D" id="1.20.1250.20">
    <property type="entry name" value="MFS general substrate transporter like domains"/>
    <property type="match status" value="1"/>
</dbReference>
<sequence>MTSLLLIFIYLAFVSLGLPDSLLGSAWPAMHQSLNVPLASAGLITMIISIGTILSSLFANRLIRKRGTAAVTTWSVFLTALALLGFALSPTFWGLCLLAIPYGLGAGAIDTALNNFVALHFSSRHMNWLHCMWGVGATLSPILMGTSLRNGFGWRGGYLLVAGIQAIIWIALIISLPLWHRFAEVTPTDAEPLITDREPLWHIKGFKAATLSFFVYNALEQTTGLWTSSFLVKGRAISVASAAQYTAFFYMGIMTGRFFAGVLANRVSDRRLIQTGLGCLALGTLLLLIPTSGTAILALPLMGLGCAPIYPSLIHETPTTFGPARSQAMIGYQMASAYTGTTLLPPLFGWLTQTIGIQLFPLLLAGLVLILTSAIYRIHHL</sequence>
<comment type="similarity">
    <text evidence="2">Belongs to the major facilitator superfamily.</text>
</comment>
<dbReference type="EMBL" id="QCXQ01000002">
    <property type="protein sequence ID" value="PWG00328.1"/>
    <property type="molecule type" value="Genomic_DNA"/>
</dbReference>